<reference evidence="1" key="1">
    <citation type="submission" date="2018-02" db="EMBL/GenBank/DDBJ databases">
        <title>Rhizophora mucronata_Transcriptome.</title>
        <authorList>
            <person name="Meera S.P."/>
            <person name="Sreeshan A."/>
            <person name="Augustine A."/>
        </authorList>
    </citation>
    <scope>NUCLEOTIDE SEQUENCE</scope>
    <source>
        <tissue evidence="1">Leaf</tissue>
    </source>
</reference>
<proteinExistence type="predicted"/>
<dbReference type="AlphaFoldDB" id="A0A2P2N5I0"/>
<sequence length="38" mass="4570">MPVNMTPTREASMHLYFYDKTILLVHRLYYIKQVLALV</sequence>
<name>A0A2P2N5I0_RHIMU</name>
<protein>
    <submittedName>
        <fullName evidence="1">Uncharacterized protein</fullName>
    </submittedName>
</protein>
<dbReference type="EMBL" id="GGEC01057172">
    <property type="protein sequence ID" value="MBX37656.1"/>
    <property type="molecule type" value="Transcribed_RNA"/>
</dbReference>
<accession>A0A2P2N5I0</accession>
<evidence type="ECO:0000313" key="1">
    <source>
        <dbReference type="EMBL" id="MBX37656.1"/>
    </source>
</evidence>
<organism evidence="1">
    <name type="scientific">Rhizophora mucronata</name>
    <name type="common">Asiatic mangrove</name>
    <dbReference type="NCBI Taxonomy" id="61149"/>
    <lineage>
        <taxon>Eukaryota</taxon>
        <taxon>Viridiplantae</taxon>
        <taxon>Streptophyta</taxon>
        <taxon>Embryophyta</taxon>
        <taxon>Tracheophyta</taxon>
        <taxon>Spermatophyta</taxon>
        <taxon>Magnoliopsida</taxon>
        <taxon>eudicotyledons</taxon>
        <taxon>Gunneridae</taxon>
        <taxon>Pentapetalae</taxon>
        <taxon>rosids</taxon>
        <taxon>fabids</taxon>
        <taxon>Malpighiales</taxon>
        <taxon>Rhizophoraceae</taxon>
        <taxon>Rhizophora</taxon>
    </lineage>
</organism>